<gene>
    <name evidence="9" type="ORF">NRIC_25280</name>
</gene>
<evidence type="ECO:0000256" key="4">
    <source>
        <dbReference type="ARBA" id="ARBA00022692"/>
    </source>
</evidence>
<dbReference type="EMBL" id="BJCC01000021">
    <property type="protein sequence ID" value="GCF94637.1"/>
    <property type="molecule type" value="Genomic_DNA"/>
</dbReference>
<feature type="domain" description="ABC transmembrane type-1" evidence="8">
    <location>
        <begin position="73"/>
        <end position="287"/>
    </location>
</feature>
<dbReference type="InterPro" id="IPR051393">
    <property type="entry name" value="ABC_transporter_permease"/>
</dbReference>
<evidence type="ECO:0000313" key="9">
    <source>
        <dbReference type="EMBL" id="GCF94637.1"/>
    </source>
</evidence>
<comment type="caution">
    <text evidence="9">The sequence shown here is derived from an EMBL/GenBank/DDBJ whole genome shotgun (WGS) entry which is preliminary data.</text>
</comment>
<dbReference type="PROSITE" id="PS50928">
    <property type="entry name" value="ABC_TM1"/>
    <property type="match status" value="1"/>
</dbReference>
<dbReference type="OrthoDB" id="9798257at2"/>
<evidence type="ECO:0000259" key="8">
    <source>
        <dbReference type="PROSITE" id="PS50928"/>
    </source>
</evidence>
<organism evidence="9 10">
    <name type="scientific">Enterococcus florum</name>
    <dbReference type="NCBI Taxonomy" id="2480627"/>
    <lineage>
        <taxon>Bacteria</taxon>
        <taxon>Bacillati</taxon>
        <taxon>Bacillota</taxon>
        <taxon>Bacilli</taxon>
        <taxon>Lactobacillales</taxon>
        <taxon>Enterococcaceae</taxon>
        <taxon>Enterococcus</taxon>
    </lineage>
</organism>
<comment type="subcellular location">
    <subcellularLocation>
        <location evidence="1 7">Cell membrane</location>
        <topology evidence="1 7">Multi-pass membrane protein</topology>
    </subcellularLocation>
</comment>
<evidence type="ECO:0000256" key="5">
    <source>
        <dbReference type="ARBA" id="ARBA00022989"/>
    </source>
</evidence>
<keyword evidence="6 7" id="KW-0472">Membrane</keyword>
<evidence type="ECO:0000313" key="10">
    <source>
        <dbReference type="Proteomes" id="UP000290567"/>
    </source>
</evidence>
<evidence type="ECO:0000256" key="6">
    <source>
        <dbReference type="ARBA" id="ARBA00023136"/>
    </source>
</evidence>
<dbReference type="Gene3D" id="1.10.3720.10">
    <property type="entry name" value="MetI-like"/>
    <property type="match status" value="1"/>
</dbReference>
<dbReference type="InterPro" id="IPR000515">
    <property type="entry name" value="MetI-like"/>
</dbReference>
<feature type="transmembrane region" description="Helical" evidence="7">
    <location>
        <begin position="163"/>
        <end position="189"/>
    </location>
</feature>
<keyword evidence="4 7" id="KW-0812">Transmembrane</keyword>
<dbReference type="Pfam" id="PF00528">
    <property type="entry name" value="BPD_transp_1"/>
    <property type="match status" value="1"/>
</dbReference>
<feature type="transmembrane region" description="Helical" evidence="7">
    <location>
        <begin position="12"/>
        <end position="37"/>
    </location>
</feature>
<comment type="similarity">
    <text evidence="7">Belongs to the binding-protein-dependent transport system permease family.</text>
</comment>
<feature type="transmembrane region" description="Helical" evidence="7">
    <location>
        <begin position="109"/>
        <end position="129"/>
    </location>
</feature>
<keyword evidence="2 7" id="KW-0813">Transport</keyword>
<feature type="transmembrane region" description="Helical" evidence="7">
    <location>
        <begin position="271"/>
        <end position="291"/>
    </location>
</feature>
<dbReference type="RefSeq" id="WP_146623053.1">
    <property type="nucleotide sequence ID" value="NZ_BJCC01000021.1"/>
</dbReference>
<dbReference type="PANTHER" id="PTHR30193">
    <property type="entry name" value="ABC TRANSPORTER PERMEASE PROTEIN"/>
    <property type="match status" value="1"/>
</dbReference>
<feature type="transmembrane region" description="Helical" evidence="7">
    <location>
        <begin position="73"/>
        <end position="97"/>
    </location>
</feature>
<dbReference type="PANTHER" id="PTHR30193:SF37">
    <property type="entry name" value="INNER MEMBRANE ABC TRANSPORTER PERMEASE PROTEIN YCJO"/>
    <property type="match status" value="1"/>
</dbReference>
<keyword evidence="3" id="KW-1003">Cell membrane</keyword>
<dbReference type="InterPro" id="IPR035906">
    <property type="entry name" value="MetI-like_sf"/>
</dbReference>
<accession>A0A4P5P997</accession>
<evidence type="ECO:0000256" key="2">
    <source>
        <dbReference type="ARBA" id="ARBA00022448"/>
    </source>
</evidence>
<keyword evidence="10" id="KW-1185">Reference proteome</keyword>
<keyword evidence="5 7" id="KW-1133">Transmembrane helix</keyword>
<evidence type="ECO:0000256" key="3">
    <source>
        <dbReference type="ARBA" id="ARBA00022475"/>
    </source>
</evidence>
<proteinExistence type="inferred from homology"/>
<evidence type="ECO:0000256" key="1">
    <source>
        <dbReference type="ARBA" id="ARBA00004651"/>
    </source>
</evidence>
<dbReference type="Proteomes" id="UP000290567">
    <property type="component" value="Unassembled WGS sequence"/>
</dbReference>
<dbReference type="AlphaFoldDB" id="A0A4P5P997"/>
<dbReference type="SUPFAM" id="SSF161098">
    <property type="entry name" value="MetI-like"/>
    <property type="match status" value="1"/>
</dbReference>
<protein>
    <submittedName>
        <fullName evidence="9">Sugar ABC transporter permease</fullName>
    </submittedName>
</protein>
<evidence type="ECO:0000256" key="7">
    <source>
        <dbReference type="RuleBase" id="RU363032"/>
    </source>
</evidence>
<reference evidence="10" key="1">
    <citation type="submission" date="2019-02" db="EMBL/GenBank/DDBJ databases">
        <title>Draft genome sequence of Enterococcus sp. Gos25-1.</title>
        <authorList>
            <person name="Tanaka N."/>
            <person name="Shiwa Y."/>
            <person name="Fujita N."/>
        </authorList>
    </citation>
    <scope>NUCLEOTIDE SEQUENCE [LARGE SCALE GENOMIC DNA]</scope>
    <source>
        <strain evidence="10">Gos25-1</strain>
    </source>
</reference>
<sequence>MELIKGKVNRTLHLIFVAPSMIFIFFLAIVPLVYAVYLSFRNYKLTMPNGSSRFIGIENYVSVIKDEAFIQSISWTLIFSLFAVIISVGIGLLLAVLLTNSEQSRGVRLLKSFLILPMMVAPVVSSTMWKILFGAVYGPINYLIELFQGTAVSWTGETLPARLAIIVIDSWGSIPFCMLIFLGALTTIPDELYESALIDGSSPFTSFRKITLPLIRNFISLVVSLRLMDSLKVFDPIMIMTDGGPSGSTESIGTMMYKMAFRYMDVGQGSAAAVIFFIIIAIVSITTLLITRKEEVK</sequence>
<dbReference type="GO" id="GO:0005886">
    <property type="term" value="C:plasma membrane"/>
    <property type="evidence" value="ECO:0007669"/>
    <property type="project" value="UniProtKB-SubCell"/>
</dbReference>
<name>A0A4P5P997_9ENTE</name>
<dbReference type="GO" id="GO:0055085">
    <property type="term" value="P:transmembrane transport"/>
    <property type="evidence" value="ECO:0007669"/>
    <property type="project" value="InterPro"/>
</dbReference>
<dbReference type="CDD" id="cd06261">
    <property type="entry name" value="TM_PBP2"/>
    <property type="match status" value="1"/>
</dbReference>